<dbReference type="InterPro" id="IPR011598">
    <property type="entry name" value="bHLH_dom"/>
</dbReference>
<evidence type="ECO:0000256" key="2">
    <source>
        <dbReference type="ARBA" id="ARBA00023015"/>
    </source>
</evidence>
<feature type="region of interest" description="Disordered" evidence="6">
    <location>
        <begin position="179"/>
        <end position="251"/>
    </location>
</feature>
<evidence type="ECO:0000256" key="5">
    <source>
        <dbReference type="ARBA" id="ARBA00023242"/>
    </source>
</evidence>
<organism evidence="8 9">
    <name type="scientific">Malassezia yamatoensis</name>
    <dbReference type="NCBI Taxonomy" id="253288"/>
    <lineage>
        <taxon>Eukaryota</taxon>
        <taxon>Fungi</taxon>
        <taxon>Dikarya</taxon>
        <taxon>Basidiomycota</taxon>
        <taxon>Ustilaginomycotina</taxon>
        <taxon>Malasseziomycetes</taxon>
        <taxon>Malasseziales</taxon>
        <taxon>Malasseziaceae</taxon>
        <taxon>Malassezia</taxon>
    </lineage>
</organism>
<dbReference type="Gene3D" id="4.10.280.10">
    <property type="entry name" value="Helix-loop-helix DNA-binding domain"/>
    <property type="match status" value="1"/>
</dbReference>
<dbReference type="EMBL" id="CP119943">
    <property type="protein sequence ID" value="WFC98249.1"/>
    <property type="molecule type" value="Genomic_DNA"/>
</dbReference>
<dbReference type="GO" id="GO:0046983">
    <property type="term" value="F:protein dimerization activity"/>
    <property type="evidence" value="ECO:0007669"/>
    <property type="project" value="InterPro"/>
</dbReference>
<dbReference type="GO" id="GO:0000981">
    <property type="term" value="F:DNA-binding transcription factor activity, RNA polymerase II-specific"/>
    <property type="evidence" value="ECO:0007669"/>
    <property type="project" value="TreeGrafter"/>
</dbReference>
<feature type="domain" description="BHLH" evidence="7">
    <location>
        <begin position="143"/>
        <end position="170"/>
    </location>
</feature>
<feature type="compositionally biased region" description="Basic residues" evidence="6">
    <location>
        <begin position="216"/>
        <end position="227"/>
    </location>
</feature>
<dbReference type="InterPro" id="IPR036638">
    <property type="entry name" value="HLH_DNA-bd_sf"/>
</dbReference>
<sequence>MRASQRSAALPPVPGPYEDFMVPVDGSMAIKEDLFAGIDGSGLAHPLGKSPKSRVSTPNNELERTNDSLRSYAAEGGGGLFSPGETSFLSRFLSDLEHGSGNQLDYDTANPTASSSHFPLQSEYQNSHAPAEQPAEEQATPPKRQRHIVSEQRRRNQIRSGFTRLSELLDMGRQQGARALGLNSGAGTGIEDEDLDDRTDNEEDLSLILDEEETQRRKRNAQRRARSRANAGKQSRGRGRGRGGSAGGSGSKSAVLFQVIDLLYWLNERNAALHREIAELENIG</sequence>
<reference evidence="8 9" key="1">
    <citation type="submission" date="2023-03" db="EMBL/GenBank/DDBJ databases">
        <title>Mating type loci evolution in Malassezia.</title>
        <authorList>
            <person name="Coelho M.A."/>
        </authorList>
    </citation>
    <scope>NUCLEOTIDE SEQUENCE [LARGE SCALE GENOMIC DNA]</scope>
    <source>
        <strain evidence="8 9">CBS 9725</strain>
    </source>
</reference>
<dbReference type="PANTHER" id="PTHR15741:SF27">
    <property type="entry name" value="TRANSCRIPTION FACTOR AP-4"/>
    <property type="match status" value="1"/>
</dbReference>
<protein>
    <recommendedName>
        <fullName evidence="7">BHLH domain-containing protein</fullName>
    </recommendedName>
</protein>
<feature type="compositionally biased region" description="Low complexity" evidence="6">
    <location>
        <begin position="129"/>
        <end position="142"/>
    </location>
</feature>
<feature type="compositionally biased region" description="Acidic residues" evidence="6">
    <location>
        <begin position="190"/>
        <end position="213"/>
    </location>
</feature>
<feature type="region of interest" description="Disordered" evidence="6">
    <location>
        <begin position="40"/>
        <end position="84"/>
    </location>
</feature>
<comment type="subcellular location">
    <subcellularLocation>
        <location evidence="1">Nucleus</location>
    </subcellularLocation>
</comment>
<keyword evidence="2" id="KW-0805">Transcription regulation</keyword>
<gene>
    <name evidence="8" type="ORF">MYAM1_000974</name>
</gene>
<evidence type="ECO:0000256" key="3">
    <source>
        <dbReference type="ARBA" id="ARBA00023125"/>
    </source>
</evidence>
<dbReference type="Proteomes" id="UP001219567">
    <property type="component" value="Chromosome 1"/>
</dbReference>
<feature type="region of interest" description="Disordered" evidence="6">
    <location>
        <begin position="102"/>
        <end position="160"/>
    </location>
</feature>
<name>A0AAJ6CFY4_9BASI</name>
<evidence type="ECO:0000313" key="8">
    <source>
        <dbReference type="EMBL" id="WFC98249.1"/>
    </source>
</evidence>
<accession>A0AAJ6CFY4</accession>
<dbReference type="PANTHER" id="PTHR15741">
    <property type="entry name" value="BASIC HELIX-LOOP-HELIX ZIP TRANSCRIPTION FACTOR"/>
    <property type="match status" value="1"/>
</dbReference>
<evidence type="ECO:0000259" key="7">
    <source>
        <dbReference type="Pfam" id="PF00010"/>
    </source>
</evidence>
<dbReference type="GO" id="GO:0000978">
    <property type="term" value="F:RNA polymerase II cis-regulatory region sequence-specific DNA binding"/>
    <property type="evidence" value="ECO:0007669"/>
    <property type="project" value="TreeGrafter"/>
</dbReference>
<dbReference type="InterPro" id="IPR052207">
    <property type="entry name" value="Max-like/E-box_TFs"/>
</dbReference>
<evidence type="ECO:0000313" key="9">
    <source>
        <dbReference type="Proteomes" id="UP001219567"/>
    </source>
</evidence>
<evidence type="ECO:0000256" key="6">
    <source>
        <dbReference type="SAM" id="MobiDB-lite"/>
    </source>
</evidence>
<evidence type="ECO:0000256" key="4">
    <source>
        <dbReference type="ARBA" id="ARBA00023163"/>
    </source>
</evidence>
<feature type="compositionally biased region" description="Polar residues" evidence="6">
    <location>
        <begin position="102"/>
        <end position="128"/>
    </location>
</feature>
<keyword evidence="3" id="KW-0238">DNA-binding</keyword>
<dbReference type="AlphaFoldDB" id="A0AAJ6CFY4"/>
<keyword evidence="5" id="KW-0539">Nucleus</keyword>
<dbReference type="GO" id="GO:0005634">
    <property type="term" value="C:nucleus"/>
    <property type="evidence" value="ECO:0007669"/>
    <property type="project" value="UniProtKB-SubCell"/>
</dbReference>
<keyword evidence="4" id="KW-0804">Transcription</keyword>
<keyword evidence="9" id="KW-1185">Reference proteome</keyword>
<dbReference type="SUPFAM" id="SSF47459">
    <property type="entry name" value="HLH, helix-loop-helix DNA-binding domain"/>
    <property type="match status" value="1"/>
</dbReference>
<dbReference type="Pfam" id="PF00010">
    <property type="entry name" value="HLH"/>
    <property type="match status" value="1"/>
</dbReference>
<proteinExistence type="predicted"/>
<evidence type="ECO:0000256" key="1">
    <source>
        <dbReference type="ARBA" id="ARBA00004123"/>
    </source>
</evidence>